<dbReference type="GO" id="GO:0019367">
    <property type="term" value="P:fatty acid elongation, saturated fatty acid"/>
    <property type="evidence" value="ECO:0007669"/>
    <property type="project" value="TreeGrafter"/>
</dbReference>
<evidence type="ECO:0000256" key="6">
    <source>
        <dbReference type="ARBA" id="ARBA00022989"/>
    </source>
</evidence>
<dbReference type="GO" id="GO:0034625">
    <property type="term" value="P:fatty acid elongation, monounsaturated fatty acid"/>
    <property type="evidence" value="ECO:0007669"/>
    <property type="project" value="TreeGrafter"/>
</dbReference>
<keyword evidence="8 10" id="KW-0472">Membrane</keyword>
<dbReference type="GO" id="GO:0030148">
    <property type="term" value="P:sphingolipid biosynthetic process"/>
    <property type="evidence" value="ECO:0007669"/>
    <property type="project" value="TreeGrafter"/>
</dbReference>
<evidence type="ECO:0000256" key="8">
    <source>
        <dbReference type="ARBA" id="ARBA00023136"/>
    </source>
</evidence>
<reference evidence="11" key="1">
    <citation type="submission" date="2021-06" db="EMBL/GenBank/DDBJ databases">
        <authorList>
            <person name="Hodson N. C."/>
            <person name="Mongue J. A."/>
            <person name="Jaron S. K."/>
        </authorList>
    </citation>
    <scope>NUCLEOTIDE SEQUENCE</scope>
</reference>
<dbReference type="PROSITE" id="PS01188">
    <property type="entry name" value="ELO"/>
    <property type="match status" value="1"/>
</dbReference>
<keyword evidence="7 10" id="KW-0443">Lipid metabolism</keyword>
<evidence type="ECO:0000313" key="11">
    <source>
        <dbReference type="EMBL" id="CAG7833020.1"/>
    </source>
</evidence>
<comment type="catalytic activity">
    <reaction evidence="10">
        <text>a very-long-chain acyl-CoA + malonyl-CoA + H(+) = a very-long-chain 3-oxoacyl-CoA + CO2 + CoA</text>
        <dbReference type="Rhea" id="RHEA:32727"/>
        <dbReference type="ChEBI" id="CHEBI:15378"/>
        <dbReference type="ChEBI" id="CHEBI:16526"/>
        <dbReference type="ChEBI" id="CHEBI:57287"/>
        <dbReference type="ChEBI" id="CHEBI:57384"/>
        <dbReference type="ChEBI" id="CHEBI:90725"/>
        <dbReference type="ChEBI" id="CHEBI:90736"/>
        <dbReference type="EC" id="2.3.1.199"/>
    </reaction>
</comment>
<evidence type="ECO:0000256" key="5">
    <source>
        <dbReference type="ARBA" id="ARBA00022832"/>
    </source>
</evidence>
<feature type="transmembrane region" description="Helical" evidence="10">
    <location>
        <begin position="193"/>
        <end position="216"/>
    </location>
</feature>
<comment type="similarity">
    <text evidence="10">Belongs to the ELO family.</text>
</comment>
<evidence type="ECO:0000256" key="3">
    <source>
        <dbReference type="ARBA" id="ARBA00022679"/>
    </source>
</evidence>
<dbReference type="GO" id="GO:0034626">
    <property type="term" value="P:fatty acid elongation, polyunsaturated fatty acid"/>
    <property type="evidence" value="ECO:0007669"/>
    <property type="project" value="TreeGrafter"/>
</dbReference>
<dbReference type="EMBL" id="CAJVCH010568120">
    <property type="protein sequence ID" value="CAG7833020.1"/>
    <property type="molecule type" value="Genomic_DNA"/>
</dbReference>
<gene>
    <name evidence="11" type="ORF">AFUS01_LOCUS42672</name>
</gene>
<dbReference type="EC" id="2.3.1.199" evidence="10"/>
<keyword evidence="9 10" id="KW-0275">Fatty acid biosynthesis</keyword>
<dbReference type="Pfam" id="PF01151">
    <property type="entry name" value="ELO"/>
    <property type="match status" value="1"/>
</dbReference>
<protein>
    <recommendedName>
        <fullName evidence="10">Elongation of very long chain fatty acids protein</fullName>
        <ecNumber evidence="10">2.3.1.199</ecNumber>
    </recommendedName>
    <alternativeName>
        <fullName evidence="10">Very-long-chain 3-oxoacyl-CoA synthase</fullName>
    </alternativeName>
</protein>
<feature type="transmembrane region" description="Helical" evidence="10">
    <location>
        <begin position="28"/>
        <end position="49"/>
    </location>
</feature>
<name>A0A8J2LF84_9HEXA</name>
<dbReference type="InterPro" id="IPR002076">
    <property type="entry name" value="ELO_fam"/>
</dbReference>
<dbReference type="GO" id="GO:0042761">
    <property type="term" value="P:very long-chain fatty acid biosynthetic process"/>
    <property type="evidence" value="ECO:0007669"/>
    <property type="project" value="TreeGrafter"/>
</dbReference>
<dbReference type="PANTHER" id="PTHR11157">
    <property type="entry name" value="FATTY ACID ACYL TRANSFERASE-RELATED"/>
    <property type="match status" value="1"/>
</dbReference>
<evidence type="ECO:0000313" key="12">
    <source>
        <dbReference type="Proteomes" id="UP000708208"/>
    </source>
</evidence>
<keyword evidence="5 10" id="KW-0276">Fatty acid metabolism</keyword>
<dbReference type="InterPro" id="IPR030457">
    <property type="entry name" value="ELO_CS"/>
</dbReference>
<dbReference type="Proteomes" id="UP000708208">
    <property type="component" value="Unassembled WGS sequence"/>
</dbReference>
<evidence type="ECO:0000256" key="4">
    <source>
        <dbReference type="ARBA" id="ARBA00022692"/>
    </source>
</evidence>
<proteinExistence type="inferred from homology"/>
<accession>A0A8J2LF84</accession>
<evidence type="ECO:0000256" key="9">
    <source>
        <dbReference type="ARBA" id="ARBA00023160"/>
    </source>
</evidence>
<dbReference type="GO" id="GO:0009922">
    <property type="term" value="F:fatty acid elongase activity"/>
    <property type="evidence" value="ECO:0007669"/>
    <property type="project" value="UniProtKB-EC"/>
</dbReference>
<keyword evidence="3 10" id="KW-0808">Transferase</keyword>
<keyword evidence="6 10" id="KW-1133">Transmembrane helix</keyword>
<feature type="transmembrane region" description="Helical" evidence="10">
    <location>
        <begin position="163"/>
        <end position="181"/>
    </location>
</feature>
<evidence type="ECO:0000256" key="2">
    <source>
        <dbReference type="ARBA" id="ARBA00022516"/>
    </source>
</evidence>
<organism evidence="11 12">
    <name type="scientific">Allacma fusca</name>
    <dbReference type="NCBI Taxonomy" id="39272"/>
    <lineage>
        <taxon>Eukaryota</taxon>
        <taxon>Metazoa</taxon>
        <taxon>Ecdysozoa</taxon>
        <taxon>Arthropoda</taxon>
        <taxon>Hexapoda</taxon>
        <taxon>Collembola</taxon>
        <taxon>Symphypleona</taxon>
        <taxon>Sminthuridae</taxon>
        <taxon>Allacma</taxon>
    </lineage>
</organism>
<keyword evidence="4 10" id="KW-0812">Transmembrane</keyword>
<keyword evidence="12" id="KW-1185">Reference proteome</keyword>
<evidence type="ECO:0000256" key="10">
    <source>
        <dbReference type="RuleBase" id="RU361115"/>
    </source>
</evidence>
<dbReference type="AlphaFoldDB" id="A0A8J2LF84"/>
<dbReference type="OrthoDB" id="6495762at2759"/>
<comment type="caution">
    <text evidence="10">Lacks conserved residue(s) required for the propagation of feature annotation.</text>
</comment>
<comment type="caution">
    <text evidence="11">The sequence shown here is derived from an EMBL/GenBank/DDBJ whole genome shotgun (WGS) entry which is preliminary data.</text>
</comment>
<comment type="subcellular location">
    <subcellularLocation>
        <location evidence="1">Membrane</location>
        <topology evidence="1">Multi-pass membrane protein</topology>
    </subcellularLocation>
</comment>
<evidence type="ECO:0000256" key="1">
    <source>
        <dbReference type="ARBA" id="ARBA00004141"/>
    </source>
</evidence>
<evidence type="ECO:0000256" key="7">
    <source>
        <dbReference type="ARBA" id="ARBA00023098"/>
    </source>
</evidence>
<dbReference type="GO" id="GO:0005789">
    <property type="term" value="C:endoplasmic reticulum membrane"/>
    <property type="evidence" value="ECO:0007669"/>
    <property type="project" value="TreeGrafter"/>
</dbReference>
<feature type="transmembrane region" description="Helical" evidence="10">
    <location>
        <begin position="61"/>
        <end position="80"/>
    </location>
</feature>
<sequence>MVDPPYQKNFEWEKFDYVYWRQWMGQRWWWSIIFGGVYVVLIYFGQHWMKNRSPMKLKKPLLWWNLALAAFSISAFMRTLPEMISILGNNNGFHITVCSRDQMTIAHVFWEWMGTWSKVVELGDTAFVVLRKQPLIFLHWYHHVSVLIYTWFSIDANDPIHRWYMSMNSGIHSLMYSYYALRILGVKIPRKCAICVTTLQIVQMFIGFSLNIYSVYAKRSGWDYVLTPEIAIETKIHLGYASKYASTNTYVHLECLLL</sequence>
<dbReference type="PANTHER" id="PTHR11157:SF17">
    <property type="entry name" value="ELONGATION OF VERY LONG CHAIN FATTY ACIDS PROTEIN 6"/>
    <property type="match status" value="1"/>
</dbReference>
<keyword evidence="2 10" id="KW-0444">Lipid biosynthesis</keyword>